<keyword evidence="2" id="KW-0472">Membrane</keyword>
<dbReference type="Proteomes" id="UP000807469">
    <property type="component" value="Unassembled WGS sequence"/>
</dbReference>
<dbReference type="EMBL" id="MU155536">
    <property type="protein sequence ID" value="KAF9472428.1"/>
    <property type="molecule type" value="Genomic_DNA"/>
</dbReference>
<feature type="region of interest" description="Disordered" evidence="1">
    <location>
        <begin position="64"/>
        <end position="155"/>
    </location>
</feature>
<feature type="compositionally biased region" description="Polar residues" evidence="1">
    <location>
        <begin position="64"/>
        <end position="76"/>
    </location>
</feature>
<evidence type="ECO:0000256" key="2">
    <source>
        <dbReference type="SAM" id="Phobius"/>
    </source>
</evidence>
<name>A0A9P5YMC4_9AGAR</name>
<keyword evidence="2" id="KW-0812">Transmembrane</keyword>
<evidence type="ECO:0000313" key="4">
    <source>
        <dbReference type="Proteomes" id="UP000807469"/>
    </source>
</evidence>
<sequence>MASSISKSIMQAGPGRATLLGGSVVAATLGGFYYSMLYNKKKQEEEGRNPYYEQLIAHVSKKPLNSNALQPLQSHPSELPPTFPGKDHYSGTPPARTGKTRKATPSMAMTSASWNRLLNKQEPKAGHTPNPPTTSRTMARLKGPTFLSVTRRSES</sequence>
<reference evidence="3" key="1">
    <citation type="submission" date="2020-11" db="EMBL/GenBank/DDBJ databases">
        <authorList>
            <consortium name="DOE Joint Genome Institute"/>
            <person name="Ahrendt S."/>
            <person name="Riley R."/>
            <person name="Andreopoulos W."/>
            <person name="Labutti K."/>
            <person name="Pangilinan J."/>
            <person name="Ruiz-Duenas F.J."/>
            <person name="Barrasa J.M."/>
            <person name="Sanchez-Garcia M."/>
            <person name="Camarero S."/>
            <person name="Miyauchi S."/>
            <person name="Serrano A."/>
            <person name="Linde D."/>
            <person name="Babiker R."/>
            <person name="Drula E."/>
            <person name="Ayuso-Fernandez I."/>
            <person name="Pacheco R."/>
            <person name="Padilla G."/>
            <person name="Ferreira P."/>
            <person name="Barriuso J."/>
            <person name="Kellner H."/>
            <person name="Castanera R."/>
            <person name="Alfaro M."/>
            <person name="Ramirez L."/>
            <person name="Pisabarro A.G."/>
            <person name="Kuo A."/>
            <person name="Tritt A."/>
            <person name="Lipzen A."/>
            <person name="He G."/>
            <person name="Yan M."/>
            <person name="Ng V."/>
            <person name="Cullen D."/>
            <person name="Martin F."/>
            <person name="Rosso M.-N."/>
            <person name="Henrissat B."/>
            <person name="Hibbett D."/>
            <person name="Martinez A.T."/>
            <person name="Grigoriev I.V."/>
        </authorList>
    </citation>
    <scope>NUCLEOTIDE SEQUENCE</scope>
    <source>
        <strain evidence="3">CIRM-BRFM 674</strain>
    </source>
</reference>
<feature type="compositionally biased region" description="Polar residues" evidence="1">
    <location>
        <begin position="107"/>
        <end position="118"/>
    </location>
</feature>
<gene>
    <name evidence="3" type="ORF">BDN70DRAFT_478840</name>
</gene>
<evidence type="ECO:0000313" key="3">
    <source>
        <dbReference type="EMBL" id="KAF9472428.1"/>
    </source>
</evidence>
<comment type="caution">
    <text evidence="3">The sequence shown here is derived from an EMBL/GenBank/DDBJ whole genome shotgun (WGS) entry which is preliminary data.</text>
</comment>
<feature type="transmembrane region" description="Helical" evidence="2">
    <location>
        <begin position="20"/>
        <end position="38"/>
    </location>
</feature>
<protein>
    <submittedName>
        <fullName evidence="3">Uncharacterized protein</fullName>
    </submittedName>
</protein>
<accession>A0A9P5YMC4</accession>
<dbReference type="OrthoDB" id="2850836at2759"/>
<keyword evidence="2" id="KW-1133">Transmembrane helix</keyword>
<proteinExistence type="predicted"/>
<evidence type="ECO:0000256" key="1">
    <source>
        <dbReference type="SAM" id="MobiDB-lite"/>
    </source>
</evidence>
<dbReference type="AlphaFoldDB" id="A0A9P5YMC4"/>
<keyword evidence="4" id="KW-1185">Reference proteome</keyword>
<organism evidence="3 4">
    <name type="scientific">Pholiota conissans</name>
    <dbReference type="NCBI Taxonomy" id="109636"/>
    <lineage>
        <taxon>Eukaryota</taxon>
        <taxon>Fungi</taxon>
        <taxon>Dikarya</taxon>
        <taxon>Basidiomycota</taxon>
        <taxon>Agaricomycotina</taxon>
        <taxon>Agaricomycetes</taxon>
        <taxon>Agaricomycetidae</taxon>
        <taxon>Agaricales</taxon>
        <taxon>Agaricineae</taxon>
        <taxon>Strophariaceae</taxon>
        <taxon>Pholiota</taxon>
    </lineage>
</organism>